<gene>
    <name evidence="1" type="ORF">LG45_03960</name>
</gene>
<accession>A0A095V1T0</accession>
<dbReference type="OrthoDB" id="1364277at2"/>
<sequence length="162" mass="18837">MNKIKTALFFLIIGLTSCSSQQEVKTNLPWKIESVYFQKWIGGQEKTGSGINFYLKFSETFSPNFHLKKVYFRNQVANFTKENETTFVARFYQKSTNSDIILDGKTSNEYGNNPPEIIKSKFDLKDNEAILEFEQDNKTQFYKINSVKEKELLAYPSARPKN</sequence>
<dbReference type="PROSITE" id="PS51257">
    <property type="entry name" value="PROKAR_LIPOPROTEIN"/>
    <property type="match status" value="1"/>
</dbReference>
<evidence type="ECO:0000313" key="2">
    <source>
        <dbReference type="Proteomes" id="UP000029554"/>
    </source>
</evidence>
<dbReference type="Proteomes" id="UP000029554">
    <property type="component" value="Unassembled WGS sequence"/>
</dbReference>
<dbReference type="RefSeq" id="WP_035124582.1">
    <property type="nucleotide sequence ID" value="NZ_JRHH01000002.1"/>
</dbReference>
<dbReference type="EMBL" id="JRHH01000002">
    <property type="protein sequence ID" value="KGD68810.1"/>
    <property type="molecule type" value="Genomic_DNA"/>
</dbReference>
<keyword evidence="2" id="KW-1185">Reference proteome</keyword>
<evidence type="ECO:0000313" key="1">
    <source>
        <dbReference type="EMBL" id="KGD68810.1"/>
    </source>
</evidence>
<evidence type="ECO:0008006" key="3">
    <source>
        <dbReference type="Google" id="ProtNLM"/>
    </source>
</evidence>
<dbReference type="eggNOG" id="ENOG5031189">
    <property type="taxonomic scope" value="Bacteria"/>
</dbReference>
<dbReference type="STRING" id="1453498.LG45_03960"/>
<organism evidence="1 2">
    <name type="scientific">Flavobacterium aquatile LMG 4008 = ATCC 11947</name>
    <dbReference type="NCBI Taxonomy" id="1453498"/>
    <lineage>
        <taxon>Bacteria</taxon>
        <taxon>Pseudomonadati</taxon>
        <taxon>Bacteroidota</taxon>
        <taxon>Flavobacteriia</taxon>
        <taxon>Flavobacteriales</taxon>
        <taxon>Flavobacteriaceae</taxon>
        <taxon>Flavobacterium</taxon>
    </lineage>
</organism>
<protein>
    <recommendedName>
        <fullName evidence="3">Lipoprotein</fullName>
    </recommendedName>
</protein>
<comment type="caution">
    <text evidence="1">The sequence shown here is derived from an EMBL/GenBank/DDBJ whole genome shotgun (WGS) entry which is preliminary data.</text>
</comment>
<reference evidence="1 2" key="1">
    <citation type="submission" date="2014-09" db="EMBL/GenBank/DDBJ databases">
        <title>Whole Genome Shotgun of Flavobacterium aquatile LMG 4008.</title>
        <authorList>
            <person name="Gale A.N."/>
            <person name="Pipes S.E."/>
            <person name="Newman J.D."/>
        </authorList>
    </citation>
    <scope>NUCLEOTIDE SEQUENCE [LARGE SCALE GENOMIC DNA]</scope>
    <source>
        <strain evidence="1 2">LMG 4008</strain>
    </source>
</reference>
<proteinExistence type="predicted"/>
<dbReference type="AlphaFoldDB" id="A0A095V1T0"/>
<name>A0A095V1T0_9FLAO</name>